<evidence type="ECO:0000259" key="3">
    <source>
        <dbReference type="Pfam" id="PF01648"/>
    </source>
</evidence>
<feature type="domain" description="4'-phosphopantetheinyl transferase N-terminal" evidence="4">
    <location>
        <begin position="47"/>
        <end position="122"/>
    </location>
</feature>
<dbReference type="OrthoDB" id="9808281at2"/>
<comment type="similarity">
    <text evidence="1">Belongs to the P-Pant transferase superfamily. Gsp/Sfp/HetI/AcpT family.</text>
</comment>
<dbReference type="PANTHER" id="PTHR12215">
    <property type="entry name" value="PHOSPHOPANTETHEINE TRANSFERASE"/>
    <property type="match status" value="1"/>
</dbReference>
<dbReference type="Proteomes" id="UP000009309">
    <property type="component" value="Unassembled WGS sequence"/>
</dbReference>
<dbReference type="InterPro" id="IPR008278">
    <property type="entry name" value="4-PPantetheinyl_Trfase_dom"/>
</dbReference>
<accession>I2GT90</accession>
<dbReference type="Gene3D" id="3.90.470.20">
    <property type="entry name" value="4'-phosphopantetheinyl transferase domain"/>
    <property type="match status" value="2"/>
</dbReference>
<evidence type="ECO:0000313" key="6">
    <source>
        <dbReference type="Proteomes" id="UP000009309"/>
    </source>
</evidence>
<organism evidence="5 6">
    <name type="scientific">Fibrisoma limi BUZ 3</name>
    <dbReference type="NCBI Taxonomy" id="1185876"/>
    <lineage>
        <taxon>Bacteria</taxon>
        <taxon>Pseudomonadati</taxon>
        <taxon>Bacteroidota</taxon>
        <taxon>Cytophagia</taxon>
        <taxon>Cytophagales</taxon>
        <taxon>Spirosomataceae</taxon>
        <taxon>Fibrisoma</taxon>
    </lineage>
</organism>
<dbReference type="RefSeq" id="WP_009285680.1">
    <property type="nucleotide sequence ID" value="NZ_CAIT01000010.1"/>
</dbReference>
<comment type="caution">
    <text evidence="5">The sequence shown here is derived from an EMBL/GenBank/DDBJ whole genome shotgun (WGS) entry which is preliminary data.</text>
</comment>
<evidence type="ECO:0000256" key="1">
    <source>
        <dbReference type="ARBA" id="ARBA00010990"/>
    </source>
</evidence>
<gene>
    <name evidence="5" type="ORF">BN8_06523</name>
</gene>
<keyword evidence="6" id="KW-1185">Reference proteome</keyword>
<dbReference type="eggNOG" id="COG2091">
    <property type="taxonomic scope" value="Bacteria"/>
</dbReference>
<dbReference type="InterPro" id="IPR055066">
    <property type="entry name" value="AASDHPPT_N"/>
</dbReference>
<dbReference type="AlphaFoldDB" id="I2GT90"/>
<evidence type="ECO:0000313" key="5">
    <source>
        <dbReference type="EMBL" id="CCH57119.1"/>
    </source>
</evidence>
<dbReference type="InterPro" id="IPR050559">
    <property type="entry name" value="P-Pant_transferase_sf"/>
</dbReference>
<protein>
    <submittedName>
        <fullName evidence="5">Putative 4'-phosphopantetheinyl transferase slr0495</fullName>
    </submittedName>
</protein>
<dbReference type="STRING" id="1185876.BN8_06523"/>
<dbReference type="SUPFAM" id="SSF56214">
    <property type="entry name" value="4'-phosphopantetheinyl transferase"/>
    <property type="match status" value="2"/>
</dbReference>
<dbReference type="InterPro" id="IPR037143">
    <property type="entry name" value="4-PPantetheinyl_Trfase_dom_sf"/>
</dbReference>
<name>I2GT90_9BACT</name>
<dbReference type="GO" id="GO:0005829">
    <property type="term" value="C:cytosol"/>
    <property type="evidence" value="ECO:0007669"/>
    <property type="project" value="TreeGrafter"/>
</dbReference>
<dbReference type="GO" id="GO:0019878">
    <property type="term" value="P:lysine biosynthetic process via aminoadipic acid"/>
    <property type="evidence" value="ECO:0007669"/>
    <property type="project" value="TreeGrafter"/>
</dbReference>
<proteinExistence type="inferred from homology"/>
<feature type="domain" description="4'-phosphopantetheinyl transferase" evidence="3">
    <location>
        <begin position="128"/>
        <end position="227"/>
    </location>
</feature>
<evidence type="ECO:0000256" key="2">
    <source>
        <dbReference type="ARBA" id="ARBA00022679"/>
    </source>
</evidence>
<reference evidence="5 6" key="1">
    <citation type="journal article" date="2012" name="J. Bacteriol.">
        <title>Genome Sequence of the Filamentous Bacterium Fibrisoma limi BUZ 3T.</title>
        <authorList>
            <person name="Filippini M."/>
            <person name="Qi W."/>
            <person name="Jaenicke S."/>
            <person name="Goesmann A."/>
            <person name="Smits T.H."/>
            <person name="Bagheri H.C."/>
        </authorList>
    </citation>
    <scope>NUCLEOTIDE SEQUENCE [LARGE SCALE GENOMIC DNA]</scope>
    <source>
        <strain evidence="6">BUZ 3T</strain>
    </source>
</reference>
<dbReference type="PANTHER" id="PTHR12215:SF10">
    <property type="entry name" value="L-AMINOADIPATE-SEMIALDEHYDE DEHYDROGENASE-PHOSPHOPANTETHEINYL TRANSFERASE"/>
    <property type="match status" value="1"/>
</dbReference>
<dbReference type="GO" id="GO:0000287">
    <property type="term" value="F:magnesium ion binding"/>
    <property type="evidence" value="ECO:0007669"/>
    <property type="project" value="InterPro"/>
</dbReference>
<dbReference type="Pfam" id="PF01648">
    <property type="entry name" value="ACPS"/>
    <property type="match status" value="1"/>
</dbReference>
<dbReference type="EMBL" id="CAIT01000010">
    <property type="protein sequence ID" value="CCH57119.1"/>
    <property type="molecule type" value="Genomic_DNA"/>
</dbReference>
<keyword evidence="2 5" id="KW-0808">Transferase</keyword>
<sequence length="253" mass="28142">MSVVIVRCGSLGDVSWLDADQWQWANEPLLFRASVEEFTPYIPQFEAVLSSAERQRANRFHQPADRQRYVLGKVVSRFLLGKLSDQSPASVQFAVDTSGKPHLLDNDQVQFNISHAGNWVLVSLAAVAVGVDVEQVRPSFRYEGVLAHSFSAEEQRYVTESADPRRVFFRLWTRKEALAKGIGTGLLDDLTNLPSLDGNHALEKQAGSSLHNWSVLSFNLVTDYEATLAWTGLSDQTRVAFYHLGPGSLQAAH</sequence>
<dbReference type="GO" id="GO:0008897">
    <property type="term" value="F:holo-[acyl-carrier-protein] synthase activity"/>
    <property type="evidence" value="ECO:0007669"/>
    <property type="project" value="InterPro"/>
</dbReference>
<evidence type="ECO:0000259" key="4">
    <source>
        <dbReference type="Pfam" id="PF22624"/>
    </source>
</evidence>
<dbReference type="Pfam" id="PF22624">
    <property type="entry name" value="AASDHPPT_N"/>
    <property type="match status" value="1"/>
</dbReference>